<evidence type="ECO:0000256" key="2">
    <source>
        <dbReference type="ARBA" id="ARBA00023239"/>
    </source>
</evidence>
<name>A0A418YKT3_9GAMM</name>
<reference evidence="3 4" key="2">
    <citation type="submission" date="2019-01" db="EMBL/GenBank/DDBJ databases">
        <title>Motilimonas pumilus sp. nov., isolated from the gut of sea cucumber (Apostichopus japonicus).</title>
        <authorList>
            <person name="Wang F.-Q."/>
            <person name="Ren L.-H."/>
            <person name="Lin Y.-W."/>
            <person name="Sun G.-H."/>
            <person name="Du Z.-J."/>
            <person name="Zhao J.-X."/>
            <person name="Liu X.-J."/>
            <person name="Liu L.-J."/>
        </authorList>
    </citation>
    <scope>NUCLEOTIDE SEQUENCE [LARGE SCALE GENOMIC DNA]</scope>
    <source>
        <strain evidence="3 4">PLHSC7-2</strain>
    </source>
</reference>
<dbReference type="OrthoDB" id="9797895at2"/>
<dbReference type="SUPFAM" id="SSF53800">
    <property type="entry name" value="Chelatase"/>
    <property type="match status" value="1"/>
</dbReference>
<dbReference type="Gene3D" id="3.40.50.1400">
    <property type="match status" value="1"/>
</dbReference>
<gene>
    <name evidence="3" type="ORF">D1Z90_02380</name>
</gene>
<keyword evidence="1" id="KW-0479">Metal-binding</keyword>
<evidence type="ECO:0000256" key="1">
    <source>
        <dbReference type="ARBA" id="ARBA00022723"/>
    </source>
</evidence>
<dbReference type="PANTHER" id="PTHR33542:SF3">
    <property type="entry name" value="SIROHYDROCHLORIN FERROCHELATASE, CHLOROPLASTIC"/>
    <property type="match status" value="1"/>
</dbReference>
<evidence type="ECO:0000313" key="4">
    <source>
        <dbReference type="Proteomes" id="UP000283255"/>
    </source>
</evidence>
<dbReference type="Pfam" id="PF01903">
    <property type="entry name" value="CbiX"/>
    <property type="match status" value="1"/>
</dbReference>
<evidence type="ECO:0000313" key="3">
    <source>
        <dbReference type="EMBL" id="RJG51595.1"/>
    </source>
</evidence>
<dbReference type="GO" id="GO:0016829">
    <property type="term" value="F:lyase activity"/>
    <property type="evidence" value="ECO:0007669"/>
    <property type="project" value="UniProtKB-KW"/>
</dbReference>
<dbReference type="InterPro" id="IPR002762">
    <property type="entry name" value="CbiX-like"/>
</dbReference>
<dbReference type="Proteomes" id="UP000283255">
    <property type="component" value="Unassembled WGS sequence"/>
</dbReference>
<dbReference type="GO" id="GO:0046872">
    <property type="term" value="F:metal ion binding"/>
    <property type="evidence" value="ECO:0007669"/>
    <property type="project" value="UniProtKB-KW"/>
</dbReference>
<dbReference type="InterPro" id="IPR050963">
    <property type="entry name" value="Sirohydro_Cobaltochel/CbiX"/>
</dbReference>
<dbReference type="RefSeq" id="WP_119909119.1">
    <property type="nucleotide sequence ID" value="NZ_QZCH01000001.1"/>
</dbReference>
<keyword evidence="2" id="KW-0456">Lyase</keyword>
<protein>
    <submittedName>
        <fullName evidence="3">Cobalamin biosynthesis protein CbiX</fullName>
    </submittedName>
</protein>
<comment type="caution">
    <text evidence="3">The sequence shown here is derived from an EMBL/GenBank/DDBJ whole genome shotgun (WGS) entry which is preliminary data.</text>
</comment>
<dbReference type="AlphaFoldDB" id="A0A418YKT3"/>
<dbReference type="CDD" id="cd03416">
    <property type="entry name" value="CbiX_SirB_N"/>
    <property type="match status" value="1"/>
</dbReference>
<proteinExistence type="predicted"/>
<dbReference type="PANTHER" id="PTHR33542">
    <property type="entry name" value="SIROHYDROCHLORIN FERROCHELATASE, CHLOROPLASTIC"/>
    <property type="match status" value="1"/>
</dbReference>
<keyword evidence="4" id="KW-1185">Reference proteome</keyword>
<dbReference type="EMBL" id="QZCH01000001">
    <property type="protein sequence ID" value="RJG51595.1"/>
    <property type="molecule type" value="Genomic_DNA"/>
</dbReference>
<sequence length="120" mass="13186">MKALLIAAHGSRNALANEELVNMTRAMVDESMLSQYDEVKAAFLELAQPSIEIAIAELIANGCHELVVLPYFLNSGVHVKKDIPGIIEKVETAYPELNIRLLTHIGASSEMKRLISDTAR</sequence>
<accession>A0A418YKT3</accession>
<organism evidence="3 4">
    <name type="scientific">Motilimonas pumila</name>
    <dbReference type="NCBI Taxonomy" id="2303987"/>
    <lineage>
        <taxon>Bacteria</taxon>
        <taxon>Pseudomonadati</taxon>
        <taxon>Pseudomonadota</taxon>
        <taxon>Gammaproteobacteria</taxon>
        <taxon>Alteromonadales</taxon>
        <taxon>Alteromonadales genera incertae sedis</taxon>
        <taxon>Motilimonas</taxon>
    </lineage>
</organism>
<reference evidence="3 4" key="1">
    <citation type="submission" date="2018-09" db="EMBL/GenBank/DDBJ databases">
        <authorList>
            <person name="Wang F."/>
        </authorList>
    </citation>
    <scope>NUCLEOTIDE SEQUENCE [LARGE SCALE GENOMIC DNA]</scope>
    <source>
        <strain evidence="3 4">PLHSC7-2</strain>
    </source>
</reference>